<reference evidence="5" key="1">
    <citation type="submission" date="2011-05" db="EMBL/GenBank/DDBJ databases">
        <authorList>
            <person name="Richards S.R."/>
            <person name="Qu J."/>
            <person name="Jiang H."/>
            <person name="Jhangiani S.N."/>
            <person name="Agravi P."/>
            <person name="Goodspeed R."/>
            <person name="Gross S."/>
            <person name="Mandapat C."/>
            <person name="Jackson L."/>
            <person name="Mathew T."/>
            <person name="Pu L."/>
            <person name="Thornton R."/>
            <person name="Saada N."/>
            <person name="Wilczek-Boney K.B."/>
            <person name="Lee S."/>
            <person name="Kovar C."/>
            <person name="Wu Y."/>
            <person name="Scherer S.E."/>
            <person name="Worley K.C."/>
            <person name="Muzny D.M."/>
            <person name="Gibbs R."/>
        </authorList>
    </citation>
    <scope>NUCLEOTIDE SEQUENCE</scope>
    <source>
        <strain evidence="5">Brora</strain>
    </source>
</reference>
<evidence type="ECO:0000256" key="1">
    <source>
        <dbReference type="ARBA" id="ARBA00022723"/>
    </source>
</evidence>
<dbReference type="Gene3D" id="2.60.120.620">
    <property type="entry name" value="q2cbj1_9rhob like domain"/>
    <property type="match status" value="1"/>
</dbReference>
<dbReference type="STRING" id="126957.T1JNX5"/>
<keyword evidence="3" id="KW-0408">Iron</keyword>
<evidence type="ECO:0000256" key="2">
    <source>
        <dbReference type="ARBA" id="ARBA00022896"/>
    </source>
</evidence>
<dbReference type="HOGENOM" id="CLU_2295125_0_0_1"/>
<dbReference type="AlphaFoldDB" id="T1JNX5"/>
<evidence type="ECO:0008006" key="6">
    <source>
        <dbReference type="Google" id="ProtNLM"/>
    </source>
</evidence>
<dbReference type="GO" id="GO:0046872">
    <property type="term" value="F:metal ion binding"/>
    <property type="evidence" value="ECO:0007669"/>
    <property type="project" value="UniProtKB-KW"/>
</dbReference>
<evidence type="ECO:0000313" key="4">
    <source>
        <dbReference type="EnsemblMetazoa" id="SMAR015554-PA"/>
    </source>
</evidence>
<dbReference type="eggNOG" id="KOG1591">
    <property type="taxonomic scope" value="Eukaryota"/>
</dbReference>
<dbReference type="InterPro" id="IPR045054">
    <property type="entry name" value="P4HA-like"/>
</dbReference>
<protein>
    <recommendedName>
        <fullName evidence="6">Prolyl 4-hydroxylase alpha subunit Fe(2+) 2OG dioxygenase domain-containing protein</fullName>
    </recommendedName>
</protein>
<accession>T1JNX5</accession>
<dbReference type="PANTHER" id="PTHR10869">
    <property type="entry name" value="PROLYL 4-HYDROXYLASE ALPHA SUBUNIT"/>
    <property type="match status" value="1"/>
</dbReference>
<dbReference type="GO" id="GO:0004656">
    <property type="term" value="F:procollagen-proline 4-dioxygenase activity"/>
    <property type="evidence" value="ECO:0007669"/>
    <property type="project" value="TreeGrafter"/>
</dbReference>
<evidence type="ECO:0000313" key="5">
    <source>
        <dbReference type="Proteomes" id="UP000014500"/>
    </source>
</evidence>
<keyword evidence="2" id="KW-0847">Vitamin C</keyword>
<dbReference type="EnsemblMetazoa" id="SMAR015554-RA">
    <property type="protein sequence ID" value="SMAR015554-PA"/>
    <property type="gene ID" value="SMAR015554"/>
</dbReference>
<dbReference type="GO" id="GO:0031418">
    <property type="term" value="F:L-ascorbic acid binding"/>
    <property type="evidence" value="ECO:0007669"/>
    <property type="project" value="UniProtKB-KW"/>
</dbReference>
<keyword evidence="1" id="KW-0479">Metal-binding</keyword>
<dbReference type="Proteomes" id="UP000014500">
    <property type="component" value="Unassembled WGS sequence"/>
</dbReference>
<proteinExistence type="predicted"/>
<dbReference type="EMBL" id="JH430785">
    <property type="status" value="NOT_ANNOTATED_CDS"/>
    <property type="molecule type" value="Genomic_DNA"/>
</dbReference>
<name>T1JNX5_STRMM</name>
<dbReference type="PANTHER" id="PTHR10869:SF244">
    <property type="entry name" value="PROLYL 4-HYDROXYLASE SUBUNIT ALPHA-2"/>
    <property type="match status" value="1"/>
</dbReference>
<organism evidence="4 5">
    <name type="scientific">Strigamia maritima</name>
    <name type="common">European centipede</name>
    <name type="synonym">Geophilus maritimus</name>
    <dbReference type="NCBI Taxonomy" id="126957"/>
    <lineage>
        <taxon>Eukaryota</taxon>
        <taxon>Metazoa</taxon>
        <taxon>Ecdysozoa</taxon>
        <taxon>Arthropoda</taxon>
        <taxon>Myriapoda</taxon>
        <taxon>Chilopoda</taxon>
        <taxon>Pleurostigmophora</taxon>
        <taxon>Geophilomorpha</taxon>
        <taxon>Linotaeniidae</taxon>
        <taxon>Strigamia</taxon>
    </lineage>
</organism>
<keyword evidence="5" id="KW-1185">Reference proteome</keyword>
<dbReference type="PhylomeDB" id="T1JNX5"/>
<dbReference type="GO" id="GO:0005783">
    <property type="term" value="C:endoplasmic reticulum"/>
    <property type="evidence" value="ECO:0007669"/>
    <property type="project" value="TreeGrafter"/>
</dbReference>
<reference evidence="4" key="2">
    <citation type="submission" date="2015-02" db="UniProtKB">
        <authorList>
            <consortium name="EnsemblMetazoa"/>
        </authorList>
    </citation>
    <scope>IDENTIFICATION</scope>
</reference>
<evidence type="ECO:0000256" key="3">
    <source>
        <dbReference type="ARBA" id="ARBA00023004"/>
    </source>
</evidence>
<sequence>MAQQVIRRLKLTVRIPGPHLSDVKGGGATVFPCIGAAVWPTKGSAVFWYNLHKNGEKDPFTLHGGCPVLYGSKWTLVPLLTLLGTNGFMKIIKFSKDHTNK</sequence>